<dbReference type="FunFam" id="4.10.280.10:FF:000019">
    <property type="entry name" value="Myc proto-oncogene protein"/>
    <property type="match status" value="1"/>
</dbReference>
<dbReference type="GO" id="GO:0005634">
    <property type="term" value="C:nucleus"/>
    <property type="evidence" value="ECO:0007669"/>
    <property type="project" value="UniProtKB-SubCell"/>
</dbReference>
<dbReference type="PRINTS" id="PR00044">
    <property type="entry name" value="LEUZIPPRMYC"/>
</dbReference>
<keyword evidence="6" id="KW-1185">Reference proteome</keyword>
<gene>
    <name evidence="5" type="ORF">AB205_0023440</name>
</gene>
<feature type="region of interest" description="Disordered" evidence="3">
    <location>
        <begin position="126"/>
        <end position="184"/>
    </location>
</feature>
<keyword evidence="1 2" id="KW-0238">DNA-binding</keyword>
<dbReference type="GO" id="GO:0046983">
    <property type="term" value="F:protein dimerization activity"/>
    <property type="evidence" value="ECO:0007669"/>
    <property type="project" value="InterPro"/>
</dbReference>
<feature type="compositionally biased region" description="Polar residues" evidence="3">
    <location>
        <begin position="126"/>
        <end position="137"/>
    </location>
</feature>
<evidence type="ECO:0000313" key="5">
    <source>
        <dbReference type="EMBL" id="PIO37268.1"/>
    </source>
</evidence>
<protein>
    <recommendedName>
        <fullName evidence="4">BHLH domain-containing protein</fullName>
    </recommendedName>
</protein>
<dbReference type="InterPro" id="IPR002418">
    <property type="entry name" value="Tscrpt_reg_Myc"/>
</dbReference>
<sequence>MWGNNEPGQTQRVREIVRGHRGTMDLGCYSTHYFYDEDQKEDFYRYIAPSEDIWKKFELVPGCSPSNAGCLGGSGTDWGSEIMDLGWESPVKLSKLSSVVLLRDCMWSGFSTREHLEKVINERITSGNSKPASTTKTVPEPEIVETGSGPAEPATPEVIVPTVHPEKIPNSSGSEDTSDSEEDEIDVVTVEKRKSYRGRQPVTITVRADPLDTATKLFHISIHQQQHNYAARLPPEPSPTSPPPHSPNPSVEEEPGEISCSSVQPCSPLDLGSPPPSGGSDSEDLVKRKNHNYMERKRRNDLRSRFLALREEVPGLARASKTPKVVVLSKATEYLQGLISDEERLVAEKMKLRFRHQQLLKKLSKLKSH</sequence>
<organism evidence="5 6">
    <name type="scientific">Aquarana catesbeiana</name>
    <name type="common">American bullfrog</name>
    <name type="synonym">Rana catesbeiana</name>
    <dbReference type="NCBI Taxonomy" id="8400"/>
    <lineage>
        <taxon>Eukaryota</taxon>
        <taxon>Metazoa</taxon>
        <taxon>Chordata</taxon>
        <taxon>Craniata</taxon>
        <taxon>Vertebrata</taxon>
        <taxon>Euteleostomi</taxon>
        <taxon>Amphibia</taxon>
        <taxon>Batrachia</taxon>
        <taxon>Anura</taxon>
        <taxon>Neobatrachia</taxon>
        <taxon>Ranoidea</taxon>
        <taxon>Ranidae</taxon>
        <taxon>Aquarana</taxon>
    </lineage>
</organism>
<reference evidence="6" key="1">
    <citation type="journal article" date="2017" name="Nat. Commun.">
        <title>The North American bullfrog draft genome provides insight into hormonal regulation of long noncoding RNA.</title>
        <authorList>
            <person name="Hammond S.A."/>
            <person name="Warren R.L."/>
            <person name="Vandervalk B.P."/>
            <person name="Kucuk E."/>
            <person name="Khan H."/>
            <person name="Gibb E.A."/>
            <person name="Pandoh P."/>
            <person name="Kirk H."/>
            <person name="Zhao Y."/>
            <person name="Jones M."/>
            <person name="Mungall A.J."/>
            <person name="Coope R."/>
            <person name="Pleasance S."/>
            <person name="Moore R.A."/>
            <person name="Holt R.A."/>
            <person name="Round J.M."/>
            <person name="Ohora S."/>
            <person name="Walle B.V."/>
            <person name="Veldhoen N."/>
            <person name="Helbing C.C."/>
            <person name="Birol I."/>
        </authorList>
    </citation>
    <scope>NUCLEOTIDE SEQUENCE [LARGE SCALE GENOMIC DNA]</scope>
</reference>
<dbReference type="Gene3D" id="4.10.280.10">
    <property type="entry name" value="Helix-loop-helix DNA-binding domain"/>
    <property type="match status" value="1"/>
</dbReference>
<evidence type="ECO:0000256" key="3">
    <source>
        <dbReference type="SAM" id="MobiDB-lite"/>
    </source>
</evidence>
<feature type="domain" description="BHLH" evidence="4">
    <location>
        <begin position="286"/>
        <end position="338"/>
    </location>
</feature>
<dbReference type="GO" id="GO:0003677">
    <property type="term" value="F:DNA binding"/>
    <property type="evidence" value="ECO:0007669"/>
    <property type="project" value="UniProtKB-UniRule"/>
</dbReference>
<name>A0A2G9SAQ9_AQUCT</name>
<evidence type="ECO:0000256" key="2">
    <source>
        <dbReference type="PIRNR" id="PIRNR001705"/>
    </source>
</evidence>
<proteinExistence type="predicted"/>
<dbReference type="OrthoDB" id="5964374at2759"/>
<evidence type="ECO:0000256" key="1">
    <source>
        <dbReference type="ARBA" id="ARBA00023125"/>
    </source>
</evidence>
<dbReference type="PROSITE" id="PS50888">
    <property type="entry name" value="BHLH"/>
    <property type="match status" value="1"/>
</dbReference>
<dbReference type="PANTHER" id="PTHR45851">
    <property type="entry name" value="MYC PROTO-ONCOGENE"/>
    <property type="match status" value="1"/>
</dbReference>
<dbReference type="Pfam" id="PF01056">
    <property type="entry name" value="Myc_N"/>
    <property type="match status" value="2"/>
</dbReference>
<feature type="compositionally biased region" description="Basic and acidic residues" evidence="3">
    <location>
        <begin position="284"/>
        <end position="295"/>
    </location>
</feature>
<feature type="region of interest" description="Disordered" evidence="3">
    <location>
        <begin position="224"/>
        <end position="297"/>
    </location>
</feature>
<dbReference type="EMBL" id="KV925711">
    <property type="protein sequence ID" value="PIO37268.1"/>
    <property type="molecule type" value="Genomic_DNA"/>
</dbReference>
<feature type="compositionally biased region" description="Pro residues" evidence="3">
    <location>
        <begin position="234"/>
        <end position="247"/>
    </location>
</feature>
<dbReference type="CDD" id="cd11457">
    <property type="entry name" value="bHLHzip_L-Myc"/>
    <property type="match status" value="1"/>
</dbReference>
<dbReference type="GO" id="GO:0003700">
    <property type="term" value="F:DNA-binding transcription factor activity"/>
    <property type="evidence" value="ECO:0007669"/>
    <property type="project" value="InterPro"/>
</dbReference>
<dbReference type="PIRSF" id="PIRSF001705">
    <property type="entry name" value="Myc_protein"/>
    <property type="match status" value="1"/>
</dbReference>
<evidence type="ECO:0000313" key="6">
    <source>
        <dbReference type="Proteomes" id="UP000228934"/>
    </source>
</evidence>
<accession>A0A2G9SAQ9</accession>
<dbReference type="AlphaFoldDB" id="A0A2G9SAQ9"/>
<dbReference type="InterPro" id="IPR012682">
    <property type="entry name" value="Tscrpt_reg_Myc_N"/>
</dbReference>
<comment type="subunit">
    <text evidence="2">Efficient DNA binding requires dimerization with another bHLH protein.</text>
</comment>
<dbReference type="InterPro" id="IPR050433">
    <property type="entry name" value="Myc_transcription_factors"/>
</dbReference>
<dbReference type="Pfam" id="PF00010">
    <property type="entry name" value="HLH"/>
    <property type="match status" value="1"/>
</dbReference>
<dbReference type="InterPro" id="IPR036638">
    <property type="entry name" value="HLH_DNA-bd_sf"/>
</dbReference>
<dbReference type="SUPFAM" id="SSF47459">
    <property type="entry name" value="HLH, helix-loop-helix DNA-binding domain"/>
    <property type="match status" value="1"/>
</dbReference>
<comment type="subcellular location">
    <subcellularLocation>
        <location evidence="2">Nucleus</location>
    </subcellularLocation>
</comment>
<evidence type="ECO:0000259" key="4">
    <source>
        <dbReference type="PROSITE" id="PS50888"/>
    </source>
</evidence>
<dbReference type="Proteomes" id="UP000228934">
    <property type="component" value="Unassembled WGS sequence"/>
</dbReference>
<dbReference type="SMART" id="SM00353">
    <property type="entry name" value="HLH"/>
    <property type="match status" value="1"/>
</dbReference>
<dbReference type="InterPro" id="IPR011598">
    <property type="entry name" value="bHLH_dom"/>
</dbReference>
<keyword evidence="2" id="KW-0539">Nucleus</keyword>